<evidence type="ECO:0000256" key="1">
    <source>
        <dbReference type="SAM" id="MobiDB-lite"/>
    </source>
</evidence>
<feature type="compositionally biased region" description="Polar residues" evidence="1">
    <location>
        <begin position="38"/>
        <end position="47"/>
    </location>
</feature>
<dbReference type="Ensembl" id="ENSSTUT00000020167.1">
    <property type="protein sequence ID" value="ENSSTUP00000019171.1"/>
    <property type="gene ID" value="ENSSTUG00000008575.1"/>
</dbReference>
<evidence type="ECO:0000313" key="3">
    <source>
        <dbReference type="Proteomes" id="UP000472277"/>
    </source>
</evidence>
<accession>A0A673XFK6</accession>
<reference evidence="2" key="1">
    <citation type="submission" date="2025-08" db="UniProtKB">
        <authorList>
            <consortium name="Ensembl"/>
        </authorList>
    </citation>
    <scope>IDENTIFICATION</scope>
</reference>
<dbReference type="GeneTree" id="ENSGT00940000178313"/>
<dbReference type="InParanoid" id="A0A673XFK6"/>
<evidence type="ECO:0000313" key="2">
    <source>
        <dbReference type="Ensembl" id="ENSSTUP00000019171.1"/>
    </source>
</evidence>
<proteinExistence type="predicted"/>
<organism evidence="2 3">
    <name type="scientific">Salmo trutta</name>
    <name type="common">Brown trout</name>
    <dbReference type="NCBI Taxonomy" id="8032"/>
    <lineage>
        <taxon>Eukaryota</taxon>
        <taxon>Metazoa</taxon>
        <taxon>Chordata</taxon>
        <taxon>Craniata</taxon>
        <taxon>Vertebrata</taxon>
        <taxon>Euteleostomi</taxon>
        <taxon>Actinopterygii</taxon>
        <taxon>Neopterygii</taxon>
        <taxon>Teleostei</taxon>
        <taxon>Protacanthopterygii</taxon>
        <taxon>Salmoniformes</taxon>
        <taxon>Salmonidae</taxon>
        <taxon>Salmoninae</taxon>
        <taxon>Salmo</taxon>
    </lineage>
</organism>
<reference evidence="2" key="2">
    <citation type="submission" date="2025-09" db="UniProtKB">
        <authorList>
            <consortium name="Ensembl"/>
        </authorList>
    </citation>
    <scope>IDENTIFICATION</scope>
</reference>
<dbReference type="AlphaFoldDB" id="A0A673XFK6"/>
<sequence length="85" mass="8781">MDTHKADTSGSPSSSAGPCRPARSPGRAGRSTGPEAPSYSNKCSQTEGPPRQGQTERERGERGTCSLIGNCSGPMSFSRAEALVP</sequence>
<feature type="region of interest" description="Disordered" evidence="1">
    <location>
        <begin position="1"/>
        <end position="85"/>
    </location>
</feature>
<dbReference type="Proteomes" id="UP000472277">
    <property type="component" value="Chromosome 22"/>
</dbReference>
<keyword evidence="3" id="KW-1185">Reference proteome</keyword>
<name>A0A673XFK6_SALTR</name>
<protein>
    <submittedName>
        <fullName evidence="2">Uncharacterized protein</fullName>
    </submittedName>
</protein>